<accession>A0ABU9ANR4</accession>
<dbReference type="InterPro" id="IPR036691">
    <property type="entry name" value="Endo/exonu/phosph_ase_sf"/>
</dbReference>
<feature type="signal peptide" evidence="1">
    <location>
        <begin position="1"/>
        <end position="27"/>
    </location>
</feature>
<dbReference type="Proteomes" id="UP001371305">
    <property type="component" value="Unassembled WGS sequence"/>
</dbReference>
<evidence type="ECO:0000256" key="1">
    <source>
        <dbReference type="SAM" id="SignalP"/>
    </source>
</evidence>
<evidence type="ECO:0008006" key="4">
    <source>
        <dbReference type="Google" id="ProtNLM"/>
    </source>
</evidence>
<dbReference type="SUPFAM" id="SSF56219">
    <property type="entry name" value="DNase I-like"/>
    <property type="match status" value="1"/>
</dbReference>
<dbReference type="Gene3D" id="3.60.10.10">
    <property type="entry name" value="Endonuclease/exonuclease/phosphatase"/>
    <property type="match status" value="1"/>
</dbReference>
<proteinExistence type="predicted"/>
<sequence>MNKNTPRFLSKLQLLILSGALATNSHALLPTPDAPPVKDGQVRIGAWNIENLGLRGARGGETAAPEKQQKAEDLAAYILASHVDLLSLEEIHDDDQTTDKAPGTAPWKSKILDEILVILGKATNDKWQYELTGPGPDNVRCQMTGVLWRTSRLTLKERAPLPVKGGNHPHPSIEASSDEDNKLTYWTRRPEAFLFSAGEGKTDLAVIPLHMKSNSDEKSVGIDMRKVEAQQLIDALPSLKGPFEKEKDWVLLGDTNITLGEKSVQEIWKDFTDLNAKEALTWMNPYFSEKQPPGSRNLPPAPFDRIFIPTGQPEFKQSEEHVHAPLNASKLPDHEWVSEHKRFRSDHLLVWCDLTVEKDDD</sequence>
<evidence type="ECO:0000313" key="2">
    <source>
        <dbReference type="EMBL" id="MEK7949348.1"/>
    </source>
</evidence>
<dbReference type="RefSeq" id="WP_341402765.1">
    <property type="nucleotide sequence ID" value="NZ_JBBUKT010000001.1"/>
</dbReference>
<name>A0ABU9ANR4_9BACT</name>
<organism evidence="2 3">
    <name type="scientific">Luteolibacter soli</name>
    <dbReference type="NCBI Taxonomy" id="3135280"/>
    <lineage>
        <taxon>Bacteria</taxon>
        <taxon>Pseudomonadati</taxon>
        <taxon>Verrucomicrobiota</taxon>
        <taxon>Verrucomicrobiia</taxon>
        <taxon>Verrucomicrobiales</taxon>
        <taxon>Verrucomicrobiaceae</taxon>
        <taxon>Luteolibacter</taxon>
    </lineage>
</organism>
<protein>
    <recommendedName>
        <fullName evidence="4">Endonuclease/exonuclease/phosphatase domain-containing protein</fullName>
    </recommendedName>
</protein>
<keyword evidence="3" id="KW-1185">Reference proteome</keyword>
<gene>
    <name evidence="2" type="ORF">WKV53_02510</name>
</gene>
<evidence type="ECO:0000313" key="3">
    <source>
        <dbReference type="Proteomes" id="UP001371305"/>
    </source>
</evidence>
<feature type="chain" id="PRO_5045373702" description="Endonuclease/exonuclease/phosphatase domain-containing protein" evidence="1">
    <location>
        <begin position="28"/>
        <end position="361"/>
    </location>
</feature>
<reference evidence="2 3" key="1">
    <citation type="submission" date="2024-04" db="EMBL/GenBank/DDBJ databases">
        <title>Luteolibacter sp. isolated from soil.</title>
        <authorList>
            <person name="An J."/>
        </authorList>
    </citation>
    <scope>NUCLEOTIDE SEQUENCE [LARGE SCALE GENOMIC DNA]</scope>
    <source>
        <strain evidence="2 3">Y139</strain>
    </source>
</reference>
<dbReference type="EMBL" id="JBBUKT010000001">
    <property type="protein sequence ID" value="MEK7949348.1"/>
    <property type="molecule type" value="Genomic_DNA"/>
</dbReference>
<keyword evidence="1" id="KW-0732">Signal</keyword>
<comment type="caution">
    <text evidence="2">The sequence shown here is derived from an EMBL/GenBank/DDBJ whole genome shotgun (WGS) entry which is preliminary data.</text>
</comment>